<keyword evidence="2" id="KW-0732">Signal</keyword>
<accession>A0A5P2BXY5</accession>
<dbReference type="OrthoDB" id="4248795at2"/>
<evidence type="ECO:0000256" key="1">
    <source>
        <dbReference type="SAM" id="MobiDB-lite"/>
    </source>
</evidence>
<dbReference type="AlphaFoldDB" id="A0A5P2BXY5"/>
<feature type="chain" id="PRO_5024877974" description="Secreted protein" evidence="2">
    <location>
        <begin position="29"/>
        <end position="222"/>
    </location>
</feature>
<evidence type="ECO:0000313" key="4">
    <source>
        <dbReference type="Proteomes" id="UP000322927"/>
    </source>
</evidence>
<protein>
    <recommendedName>
        <fullName evidence="5">Secreted protein</fullName>
    </recommendedName>
</protein>
<feature type="region of interest" description="Disordered" evidence="1">
    <location>
        <begin position="107"/>
        <end position="141"/>
    </location>
</feature>
<name>A0A5P2BXY5_STRVZ</name>
<dbReference type="EMBL" id="CP029192">
    <property type="protein sequence ID" value="QES35073.1"/>
    <property type="molecule type" value="Genomic_DNA"/>
</dbReference>
<proteinExistence type="predicted"/>
<reference evidence="3 4" key="1">
    <citation type="submission" date="2018-05" db="EMBL/GenBank/DDBJ databases">
        <title>Streptomyces venezuelae.</title>
        <authorList>
            <person name="Kim W."/>
            <person name="Lee N."/>
            <person name="Cho B.-K."/>
        </authorList>
    </citation>
    <scope>NUCLEOTIDE SEQUENCE [LARGE SCALE GENOMIC DNA]</scope>
    <source>
        <strain evidence="3 4">ATCC 14584</strain>
    </source>
</reference>
<sequence>MRALPVRRLATTTLCAALLLGTAGPALASVGDAPSDPARTASRAPAPDAKALLGQAQQLGGLGGVLTPVTDLLTAVLKAPESKLSPEDAKKHVDAVKAAIDAAAKAAPKAPGTGGLPSVPQAPKLPTGGAPSDAKAPMDLKAPMDPKADALTALQKAVDELVKAATAGDPKAVLAAAPKVLLGLVNAVVATVLGGGLPAPNLPGLPSLPKLPTGGLPQTPAQ</sequence>
<organism evidence="3 4">
    <name type="scientific">Streptomyces venezuelae</name>
    <dbReference type="NCBI Taxonomy" id="54571"/>
    <lineage>
        <taxon>Bacteria</taxon>
        <taxon>Bacillati</taxon>
        <taxon>Actinomycetota</taxon>
        <taxon>Actinomycetes</taxon>
        <taxon>Kitasatosporales</taxon>
        <taxon>Streptomycetaceae</taxon>
        <taxon>Streptomyces</taxon>
    </lineage>
</organism>
<evidence type="ECO:0000256" key="2">
    <source>
        <dbReference type="SAM" id="SignalP"/>
    </source>
</evidence>
<evidence type="ECO:0008006" key="5">
    <source>
        <dbReference type="Google" id="ProtNLM"/>
    </source>
</evidence>
<dbReference type="Proteomes" id="UP000322927">
    <property type="component" value="Chromosome"/>
</dbReference>
<gene>
    <name evidence="3" type="ORF">DEJ48_18130</name>
</gene>
<evidence type="ECO:0000313" key="3">
    <source>
        <dbReference type="EMBL" id="QES35073.1"/>
    </source>
</evidence>
<dbReference type="RefSeq" id="WP_150217196.1">
    <property type="nucleotide sequence ID" value="NZ_CP029192.1"/>
</dbReference>
<feature type="signal peptide" evidence="2">
    <location>
        <begin position="1"/>
        <end position="28"/>
    </location>
</feature>